<protein>
    <recommendedName>
        <fullName evidence="1">NADP-dependent oxidoreductase domain-containing protein</fullName>
    </recommendedName>
</protein>
<dbReference type="InterPro" id="IPR020471">
    <property type="entry name" value="AKR"/>
</dbReference>
<dbReference type="InterPro" id="IPR036812">
    <property type="entry name" value="NAD(P)_OxRdtase_dom_sf"/>
</dbReference>
<organism evidence="2 3">
    <name type="scientific">Escallonia herrerae</name>
    <dbReference type="NCBI Taxonomy" id="1293975"/>
    <lineage>
        <taxon>Eukaryota</taxon>
        <taxon>Viridiplantae</taxon>
        <taxon>Streptophyta</taxon>
        <taxon>Embryophyta</taxon>
        <taxon>Tracheophyta</taxon>
        <taxon>Spermatophyta</taxon>
        <taxon>Magnoliopsida</taxon>
        <taxon>eudicotyledons</taxon>
        <taxon>Gunneridae</taxon>
        <taxon>Pentapetalae</taxon>
        <taxon>asterids</taxon>
        <taxon>campanulids</taxon>
        <taxon>Escalloniales</taxon>
        <taxon>Escalloniaceae</taxon>
        <taxon>Escallonia</taxon>
    </lineage>
</organism>
<dbReference type="AlphaFoldDB" id="A0AA89AG64"/>
<dbReference type="Pfam" id="PF00248">
    <property type="entry name" value="Aldo_ket_red"/>
    <property type="match status" value="1"/>
</dbReference>
<dbReference type="InterPro" id="IPR023210">
    <property type="entry name" value="NADP_OxRdtase_dom"/>
</dbReference>
<feature type="domain" description="NADP-dependent oxidoreductase" evidence="1">
    <location>
        <begin position="19"/>
        <end position="86"/>
    </location>
</feature>
<dbReference type="Gene3D" id="3.20.20.100">
    <property type="entry name" value="NADP-dependent oxidoreductase domain"/>
    <property type="match status" value="1"/>
</dbReference>
<name>A0AA89AG64_9ASTE</name>
<evidence type="ECO:0000259" key="1">
    <source>
        <dbReference type="Pfam" id="PF00248"/>
    </source>
</evidence>
<dbReference type="PANTHER" id="PTHR11732">
    <property type="entry name" value="ALDO/KETO REDUCTASE"/>
    <property type="match status" value="1"/>
</dbReference>
<dbReference type="SUPFAM" id="SSF51430">
    <property type="entry name" value="NAD(P)-linked oxidoreductase"/>
    <property type="match status" value="1"/>
</dbReference>
<evidence type="ECO:0000313" key="2">
    <source>
        <dbReference type="EMBL" id="KAK3000992.1"/>
    </source>
</evidence>
<evidence type="ECO:0000313" key="3">
    <source>
        <dbReference type="Proteomes" id="UP001188597"/>
    </source>
</evidence>
<accession>A0AA89AG64</accession>
<dbReference type="Proteomes" id="UP001188597">
    <property type="component" value="Unassembled WGS sequence"/>
</dbReference>
<dbReference type="GO" id="GO:0016491">
    <property type="term" value="F:oxidoreductase activity"/>
    <property type="evidence" value="ECO:0007669"/>
    <property type="project" value="InterPro"/>
</dbReference>
<keyword evidence="3" id="KW-1185">Reference proteome</keyword>
<dbReference type="EMBL" id="JAVXUP010002872">
    <property type="protein sequence ID" value="KAK3000992.1"/>
    <property type="molecule type" value="Genomic_DNA"/>
</dbReference>
<comment type="caution">
    <text evidence="2">The sequence shown here is derived from an EMBL/GenBank/DDBJ whole genome shotgun (WGS) entry which is preliminary data.</text>
</comment>
<gene>
    <name evidence="2" type="ORF">RJ639_021696</name>
</gene>
<sequence>MAMIPQITVGSSGKPMPIIGMGTYPYPPLDLETAKSAILEAIKVGYRHFDTAFAYHTEEHLAAAIPEALRLGLINSRDELFITTKLSGIFGFLIHVRSEVACRREGFGEIRLAGEEVVFGGRHGGWERQAAHSSAHRRRIAWLGGGRESWSQRGD</sequence>
<proteinExistence type="predicted"/>
<reference evidence="2" key="1">
    <citation type="submission" date="2022-12" db="EMBL/GenBank/DDBJ databases">
        <title>Draft genome assemblies for two species of Escallonia (Escalloniales).</title>
        <authorList>
            <person name="Chanderbali A."/>
            <person name="Dervinis C."/>
            <person name="Anghel I."/>
            <person name="Soltis D."/>
            <person name="Soltis P."/>
            <person name="Zapata F."/>
        </authorList>
    </citation>
    <scope>NUCLEOTIDE SEQUENCE</scope>
    <source>
        <strain evidence="2">UCBG64.0493</strain>
        <tissue evidence="2">Leaf</tissue>
    </source>
</reference>